<dbReference type="HOGENOM" id="CLU_002040_1_0_1"/>
<dbReference type="InterPro" id="IPR043136">
    <property type="entry name" value="B30.2/SPRY_sf"/>
</dbReference>
<dbReference type="GO" id="GO:0061630">
    <property type="term" value="F:ubiquitin protein ligase activity"/>
    <property type="evidence" value="ECO:0000318"/>
    <property type="project" value="GO_Central"/>
</dbReference>
<dbReference type="STRING" id="10228.B3RZH6"/>
<dbReference type="OrthoDB" id="49113at2759"/>
<protein>
    <recommendedName>
        <fullName evidence="2">NHR domain-containing protein</fullName>
    </recommendedName>
</protein>
<feature type="compositionally biased region" description="Low complexity" evidence="1">
    <location>
        <begin position="466"/>
        <end position="475"/>
    </location>
</feature>
<dbReference type="RefSeq" id="XP_002113733.1">
    <property type="nucleotide sequence ID" value="XM_002113697.1"/>
</dbReference>
<dbReference type="InterPro" id="IPR013320">
    <property type="entry name" value="ConA-like_dom_sf"/>
</dbReference>
<dbReference type="InParanoid" id="B3RZH6"/>
<dbReference type="SUPFAM" id="SSF49899">
    <property type="entry name" value="Concanavalin A-like lectins/glucanases"/>
    <property type="match status" value="2"/>
</dbReference>
<evidence type="ECO:0000259" key="2">
    <source>
        <dbReference type="PROSITE" id="PS51065"/>
    </source>
</evidence>
<organism evidence="3 4">
    <name type="scientific">Trichoplax adhaerens</name>
    <name type="common">Trichoplax reptans</name>
    <dbReference type="NCBI Taxonomy" id="10228"/>
    <lineage>
        <taxon>Eukaryota</taxon>
        <taxon>Metazoa</taxon>
        <taxon>Placozoa</taxon>
        <taxon>Uniplacotomia</taxon>
        <taxon>Trichoplacea</taxon>
        <taxon>Trichoplacidae</taxon>
        <taxon>Trichoplax</taxon>
    </lineage>
</organism>
<dbReference type="CDD" id="cd12887">
    <property type="entry name" value="SPRY_NHR_like"/>
    <property type="match status" value="5"/>
</dbReference>
<dbReference type="Proteomes" id="UP000009022">
    <property type="component" value="Unassembled WGS sequence"/>
</dbReference>
<dbReference type="EMBL" id="DS985246">
    <property type="protein sequence ID" value="EDV24207.1"/>
    <property type="molecule type" value="Genomic_DNA"/>
</dbReference>
<dbReference type="OMA" id="QHTTQMA"/>
<dbReference type="CTD" id="6754946"/>
<dbReference type="FunFam" id="2.60.120.920:FF:000001">
    <property type="entry name" value="neuralized-like protein 4 isoform X1"/>
    <property type="match status" value="3"/>
</dbReference>
<feature type="compositionally biased region" description="Low complexity" evidence="1">
    <location>
        <begin position="488"/>
        <end position="499"/>
    </location>
</feature>
<dbReference type="KEGG" id="tad:TRIADDRAFT_57456"/>
<evidence type="ECO:0000313" key="3">
    <source>
        <dbReference type="EMBL" id="EDV24207.1"/>
    </source>
</evidence>
<dbReference type="PANTHER" id="PTHR12429">
    <property type="entry name" value="NEURALIZED"/>
    <property type="match status" value="1"/>
</dbReference>
<dbReference type="InterPro" id="IPR037962">
    <property type="entry name" value="Neuralized"/>
</dbReference>
<dbReference type="GeneID" id="6754946"/>
<dbReference type="PhylomeDB" id="B3RZH6"/>
<proteinExistence type="predicted"/>
<reference evidence="3 4" key="1">
    <citation type="journal article" date="2008" name="Nature">
        <title>The Trichoplax genome and the nature of placozoans.</title>
        <authorList>
            <person name="Srivastava M."/>
            <person name="Begovic E."/>
            <person name="Chapman J."/>
            <person name="Putnam N.H."/>
            <person name="Hellsten U."/>
            <person name="Kawashima T."/>
            <person name="Kuo A."/>
            <person name="Mitros T."/>
            <person name="Salamov A."/>
            <person name="Carpenter M.L."/>
            <person name="Signorovitch A.Y."/>
            <person name="Moreno M.A."/>
            <person name="Kamm K."/>
            <person name="Grimwood J."/>
            <person name="Schmutz J."/>
            <person name="Shapiro H."/>
            <person name="Grigoriev I.V."/>
            <person name="Buss L.W."/>
            <person name="Schierwater B."/>
            <person name="Dellaporta S.L."/>
            <person name="Rokhsar D.S."/>
        </authorList>
    </citation>
    <scope>NUCLEOTIDE SEQUENCE [LARGE SCALE GENOMIC DNA]</scope>
    <source>
        <strain evidence="3 4">Grell-BS-1999</strain>
    </source>
</reference>
<feature type="domain" description="NHR" evidence="2">
    <location>
        <begin position="257"/>
        <end position="423"/>
    </location>
</feature>
<feature type="region of interest" description="Disordered" evidence="1">
    <location>
        <begin position="466"/>
        <end position="510"/>
    </location>
</feature>
<dbReference type="PROSITE" id="PS51065">
    <property type="entry name" value="NHR"/>
    <property type="match status" value="5"/>
</dbReference>
<sequence>MATFANHHGCLIQLSCNSKTARRNKAESEFNNGLVITDRCISDGQLFQVHIDRKINLWSGSLAIGVVCNFSDEINLPTSAVGFTNDAWIYYENSIFKNEIVCIDSYGTDLNSLNEGDSVGIRWITTQENDLSTSSSSSSSDPSCSSKADVTYGDLHFYVNGVDQGVAATNVPANIYAVVDVYGRCAQVTIIDHPIGESPLIPTPGDVNKVNRPQTQLSSQDENQLSYVPQELSNNAIALPTMTTTGQEYYDSRDNEDLIFQSQCSPQVIVSIDCRTATRCKSAKITNSVCTIGSRPIMINEIFQVRLNEIDICWSGSIELGLIATPPAIEKLPTSLKSLKFCWVFSESNITYNCQTVMTNYGHIDMDCLSVGDVIGMAILEDSTLHFYINGHDLGVASENIPQTVYPLINLSGRIISVTIVDSVDDVPLRERTLTKSESIRQRRSGVINCRNYDDAFSVSRDSSLSRSNLSANSSYMTGSTSDDDSELNSSNSSSTCTDSDNDDENSDIAPGTARLSVIHQTLDRQSSINKINFHNLHGYNVVISGDGLTASRPYALNEFNNAVVLTDRPLRNNELFEVAIEKMIDRWSGSIEIGATLVKPTELKFPDTMTDVDYSTWMLSGASVMQNGSTISSDYPCDLDKVKIGVYGVIDLYGQCAQVSICNNSIVCTNGDTRPSTQCNVGNDHNQNIISDREEASANYRDSSNNSIKHSFRELFGKNITLFNQDCSAVRSRSFNHGILFSKSKLENDEMFEIRIDEIASQWSGSIEIGVTSCIPSLSTLPPSATELQNDTWMITAKGIISNGKLVEERYIPSLDRLNLGDRLGVMRKRNLSLHFFLNGTDMGITASTACANVFAVVDLYGKAKTISIVSSNASQADALRTESRLSSYIEAAVDEIARELAHDLISMTPSNHSVATADGSEGQSENGDSQIIYEADESYAGNFSDSDSSNSSLITTDRHKSGMTFYYDCAKNIIIKNDGQTAERCRGYDHAVVVSQDPLLDNKLFQVKIDTIDEHWSGAIAIGVTGLSPKQFDNISTAVNVKLATWVISDCSVYRNSVRTVDHYCTDLKEYTVTDVIGIICDEQHCLHLYINGVDQGVAAENMPPIRYALVDLYGKCKQVTILPDNFNSKPLNDVGQNDLVETINDNVVKERHSCDYMDTICKFRSSLGLPQAYFVDSDDSINCFCISCCDKRNSTCKYFYRGNPPLKTYPPKCWCRFTLRLPPKLIDNVNLNEWYIGYYPSTVGNVRQILDNRILATGNEDDYDRDISVSTNICHIQEHVEISQFRHEVFGLVSVAFEVYIKPDATTIADIEGTGDQCSMLTFKHSPRNMILSALLIKLESSSE</sequence>
<keyword evidence="4" id="KW-1185">Reference proteome</keyword>
<dbReference type="eggNOG" id="KOG4625">
    <property type="taxonomic scope" value="Eukaryota"/>
</dbReference>
<dbReference type="FunCoup" id="B3RZH6">
    <property type="interactions" value="849"/>
</dbReference>
<dbReference type="SMART" id="SM00588">
    <property type="entry name" value="NEUZ"/>
    <property type="match status" value="5"/>
</dbReference>
<feature type="domain" description="NHR" evidence="2">
    <location>
        <begin position="531"/>
        <end position="693"/>
    </location>
</feature>
<dbReference type="Pfam" id="PF07177">
    <property type="entry name" value="Neuralized"/>
    <property type="match status" value="5"/>
</dbReference>
<feature type="domain" description="NHR" evidence="2">
    <location>
        <begin position="964"/>
        <end position="1127"/>
    </location>
</feature>
<evidence type="ECO:0000313" key="4">
    <source>
        <dbReference type="Proteomes" id="UP000009022"/>
    </source>
</evidence>
<feature type="domain" description="NHR" evidence="2">
    <location>
        <begin position="1"/>
        <end position="193"/>
    </location>
</feature>
<accession>B3RZH6</accession>
<evidence type="ECO:0000256" key="1">
    <source>
        <dbReference type="SAM" id="MobiDB-lite"/>
    </source>
</evidence>
<feature type="domain" description="NHR" evidence="2">
    <location>
        <begin position="710"/>
        <end position="873"/>
    </location>
</feature>
<dbReference type="Gene3D" id="2.60.120.920">
    <property type="match status" value="5"/>
</dbReference>
<dbReference type="InterPro" id="IPR006573">
    <property type="entry name" value="NHR_dom"/>
</dbReference>
<gene>
    <name evidence="3" type="ORF">TRIADDRAFT_57456</name>
</gene>
<name>B3RZH6_TRIAD</name>
<dbReference type="PANTHER" id="PTHR12429:SF14">
    <property type="entry name" value="NEURALIZED-LIKE PROTEIN 4"/>
    <property type="match status" value="1"/>
</dbReference>